<keyword evidence="3" id="KW-1185">Reference proteome</keyword>
<name>A0A171DI98_9SYNE</name>
<dbReference type="RefSeq" id="WP_257243056.1">
    <property type="nucleotide sequence ID" value="NZ_FITM01000173.1"/>
</dbReference>
<proteinExistence type="predicted"/>
<evidence type="ECO:0000313" key="2">
    <source>
        <dbReference type="EMBL" id="SAY40078.1"/>
    </source>
</evidence>
<organism evidence="2 3">
    <name type="scientific">Candidatus Synechococcus spongiarum</name>
    <dbReference type="NCBI Taxonomy" id="431041"/>
    <lineage>
        <taxon>Bacteria</taxon>
        <taxon>Bacillati</taxon>
        <taxon>Cyanobacteriota</taxon>
        <taxon>Cyanophyceae</taxon>
        <taxon>Synechococcales</taxon>
        <taxon>Synechococcaceae</taxon>
        <taxon>Synechococcus</taxon>
    </lineage>
</organism>
<keyword evidence="1" id="KW-0812">Transmembrane</keyword>
<gene>
    <name evidence="2" type="ORF">FLM9_1613</name>
</gene>
<sequence length="41" mass="4541">MVSWRAALLMTFVVLVFGFTLFVVSARIWLPTDMVAPAPVS</sequence>
<dbReference type="AlphaFoldDB" id="A0A171DI98"/>
<protein>
    <submittedName>
        <fullName evidence="2">Uncharacterized protein</fullName>
    </submittedName>
</protein>
<evidence type="ECO:0000256" key="1">
    <source>
        <dbReference type="SAM" id="Phobius"/>
    </source>
</evidence>
<feature type="transmembrane region" description="Helical" evidence="1">
    <location>
        <begin position="7"/>
        <end position="30"/>
    </location>
</feature>
<dbReference type="EMBL" id="FITM01000173">
    <property type="protein sequence ID" value="SAY40078.1"/>
    <property type="molecule type" value="Genomic_DNA"/>
</dbReference>
<keyword evidence="1" id="KW-1133">Transmembrane helix</keyword>
<accession>A0A171DI98</accession>
<evidence type="ECO:0000313" key="3">
    <source>
        <dbReference type="Proteomes" id="UP000182631"/>
    </source>
</evidence>
<dbReference type="Proteomes" id="UP000182631">
    <property type="component" value="Unassembled WGS sequence"/>
</dbReference>
<reference evidence="3" key="1">
    <citation type="submission" date="2016-02" db="EMBL/GenBank/DDBJ databases">
        <authorList>
            <person name="liu f."/>
        </authorList>
    </citation>
    <scope>NUCLEOTIDE SEQUENCE [LARGE SCALE GENOMIC DNA]</scope>
</reference>
<keyword evidence="1" id="KW-0472">Membrane</keyword>